<dbReference type="SUPFAM" id="SSF50370">
    <property type="entry name" value="Ricin B-like lectins"/>
    <property type="match status" value="1"/>
</dbReference>
<proteinExistence type="predicted"/>
<dbReference type="RefSeq" id="WP_381743606.1">
    <property type="nucleotide sequence ID" value="NZ_JBHSDP010000027.1"/>
</dbReference>
<keyword evidence="1" id="KW-0732">Signal</keyword>
<keyword evidence="4" id="KW-1185">Reference proteome</keyword>
<accession>A0ABV8TMW7</accession>
<evidence type="ECO:0000256" key="1">
    <source>
        <dbReference type="SAM" id="SignalP"/>
    </source>
</evidence>
<dbReference type="EMBL" id="JBHSDP010000027">
    <property type="protein sequence ID" value="MFC4332083.1"/>
    <property type="molecule type" value="Genomic_DNA"/>
</dbReference>
<gene>
    <name evidence="3" type="ORF">ACFPC0_30820</name>
</gene>
<sequence>MKRFIKRIVAPLALALGLGLGLPATADATPASPQPYAYGFLASLTRPTGGGTYYCMDELRQVNGDGRPVVLRPCDGSWNQFWFWDENGLIHSTNDGRCLWAHWASGPSDGPDASARDCNGNDSHQRWTLGTDRTVCNGAGACLANTGVPGPRNSYHLFGHGVSPAPDLTLQFDWHHSDSDTPINPGI</sequence>
<evidence type="ECO:0000313" key="3">
    <source>
        <dbReference type="EMBL" id="MFC4332083.1"/>
    </source>
</evidence>
<dbReference type="Proteomes" id="UP001595824">
    <property type="component" value="Unassembled WGS sequence"/>
</dbReference>
<name>A0ABV8TMW7_9ACTN</name>
<evidence type="ECO:0000313" key="4">
    <source>
        <dbReference type="Proteomes" id="UP001595824"/>
    </source>
</evidence>
<dbReference type="SMART" id="SM00458">
    <property type="entry name" value="RICIN"/>
    <property type="match status" value="1"/>
</dbReference>
<dbReference type="Gene3D" id="2.80.10.50">
    <property type="match status" value="1"/>
</dbReference>
<comment type="caution">
    <text evidence="3">The sequence shown here is derived from an EMBL/GenBank/DDBJ whole genome shotgun (WGS) entry which is preliminary data.</text>
</comment>
<organism evidence="3 4">
    <name type="scientific">Streptomyces andamanensis</name>
    <dbReference type="NCBI Taxonomy" id="1565035"/>
    <lineage>
        <taxon>Bacteria</taxon>
        <taxon>Bacillati</taxon>
        <taxon>Actinomycetota</taxon>
        <taxon>Actinomycetes</taxon>
        <taxon>Kitasatosporales</taxon>
        <taxon>Streptomycetaceae</taxon>
        <taxon>Streptomyces</taxon>
    </lineage>
</organism>
<dbReference type="PROSITE" id="PS50231">
    <property type="entry name" value="RICIN_B_LECTIN"/>
    <property type="match status" value="1"/>
</dbReference>
<reference evidence="4" key="1">
    <citation type="journal article" date="2019" name="Int. J. Syst. Evol. Microbiol.">
        <title>The Global Catalogue of Microorganisms (GCM) 10K type strain sequencing project: providing services to taxonomists for standard genome sequencing and annotation.</title>
        <authorList>
            <consortium name="The Broad Institute Genomics Platform"/>
            <consortium name="The Broad Institute Genome Sequencing Center for Infectious Disease"/>
            <person name="Wu L."/>
            <person name="Ma J."/>
        </authorList>
    </citation>
    <scope>NUCLEOTIDE SEQUENCE [LARGE SCALE GENOMIC DNA]</scope>
    <source>
        <strain evidence="4">PCU 347</strain>
    </source>
</reference>
<feature type="signal peptide" evidence="1">
    <location>
        <begin position="1"/>
        <end position="26"/>
    </location>
</feature>
<evidence type="ECO:0000259" key="2">
    <source>
        <dbReference type="SMART" id="SM00458"/>
    </source>
</evidence>
<protein>
    <submittedName>
        <fullName evidence="3">Ricin-type beta-trefoil lectin domain protein</fullName>
    </submittedName>
</protein>
<dbReference type="Pfam" id="PF00652">
    <property type="entry name" value="Ricin_B_lectin"/>
    <property type="match status" value="1"/>
</dbReference>
<dbReference type="InterPro" id="IPR000772">
    <property type="entry name" value="Ricin_B_lectin"/>
</dbReference>
<dbReference type="InterPro" id="IPR035992">
    <property type="entry name" value="Ricin_B-like_lectins"/>
</dbReference>
<feature type="domain" description="Ricin B lectin" evidence="2">
    <location>
        <begin position="42"/>
        <end position="173"/>
    </location>
</feature>
<feature type="chain" id="PRO_5047185318" evidence="1">
    <location>
        <begin position="27"/>
        <end position="187"/>
    </location>
</feature>